<protein>
    <recommendedName>
        <fullName evidence="3">TIR domain-containing protein</fullName>
    </recommendedName>
</protein>
<reference evidence="1 2" key="1">
    <citation type="submission" date="2020-08" db="EMBL/GenBank/DDBJ databases">
        <title>Sequencing the genomes of 1000 actinobacteria strains.</title>
        <authorList>
            <person name="Klenk H.-P."/>
        </authorList>
    </citation>
    <scope>NUCLEOTIDE SEQUENCE [LARGE SCALE GENOMIC DNA]</scope>
    <source>
        <strain evidence="1 2">DSM 45784</strain>
    </source>
</reference>
<evidence type="ECO:0000313" key="2">
    <source>
        <dbReference type="Proteomes" id="UP000542210"/>
    </source>
</evidence>
<organism evidence="1 2">
    <name type="scientific">Sphaerisporangium siamense</name>
    <dbReference type="NCBI Taxonomy" id="795645"/>
    <lineage>
        <taxon>Bacteria</taxon>
        <taxon>Bacillati</taxon>
        <taxon>Actinomycetota</taxon>
        <taxon>Actinomycetes</taxon>
        <taxon>Streptosporangiales</taxon>
        <taxon>Streptosporangiaceae</taxon>
        <taxon>Sphaerisporangium</taxon>
    </lineage>
</organism>
<sequence length="347" mass="37124">MPAPSGTLDPLILIAHRADDTGETSIALARELRQVFGPRHVQVAPSPSGDGAGASAADVPPEFAQVAAILERSAVVIVMIGARWLADGEGRRRADLPGDHVRRLCESALNAPAAVIPVYVDGARALRANDFPKAPGLRPLASLEGIEVRRNSWETDIARLRARIVRSGMPEIGSAAATLEAADRLREVLTARPVTPEDLESLFADLRAVHKGYLHVLESLAARVPDAWEEETPRFPRRVREAAAELRRLRLEYAPVRARIAAAAEALPGALLPPPLEAFARAVLRCLPTGELTADEGPDGAAALDGLYAALDGDLSVELAGLVHGTVTFHRRRWADVRERHAALGTG</sequence>
<comment type="caution">
    <text evidence="1">The sequence shown here is derived from an EMBL/GenBank/DDBJ whole genome shotgun (WGS) entry which is preliminary data.</text>
</comment>
<dbReference type="Proteomes" id="UP000542210">
    <property type="component" value="Unassembled WGS sequence"/>
</dbReference>
<proteinExistence type="predicted"/>
<dbReference type="AlphaFoldDB" id="A0A7W7DD45"/>
<keyword evidence="2" id="KW-1185">Reference proteome</keyword>
<name>A0A7W7DD45_9ACTN</name>
<dbReference type="RefSeq" id="WP_184883504.1">
    <property type="nucleotide sequence ID" value="NZ_BOOV01000032.1"/>
</dbReference>
<dbReference type="EMBL" id="JACHND010000001">
    <property type="protein sequence ID" value="MBB4703218.1"/>
    <property type="molecule type" value="Genomic_DNA"/>
</dbReference>
<evidence type="ECO:0000313" key="1">
    <source>
        <dbReference type="EMBL" id="MBB4703218.1"/>
    </source>
</evidence>
<accession>A0A7W7DD45</accession>
<gene>
    <name evidence="1" type="ORF">BJ982_004762</name>
</gene>
<evidence type="ECO:0008006" key="3">
    <source>
        <dbReference type="Google" id="ProtNLM"/>
    </source>
</evidence>